<reference evidence="2" key="1">
    <citation type="submission" date="2023-03" db="EMBL/GenBank/DDBJ databases">
        <title>Massive genome expansion in bonnet fungi (Mycena s.s.) driven by repeated elements and novel gene families across ecological guilds.</title>
        <authorList>
            <consortium name="Lawrence Berkeley National Laboratory"/>
            <person name="Harder C.B."/>
            <person name="Miyauchi S."/>
            <person name="Viragh M."/>
            <person name="Kuo A."/>
            <person name="Thoen E."/>
            <person name="Andreopoulos B."/>
            <person name="Lu D."/>
            <person name="Skrede I."/>
            <person name="Drula E."/>
            <person name="Henrissat B."/>
            <person name="Morin E."/>
            <person name="Kohler A."/>
            <person name="Barry K."/>
            <person name="LaButti K."/>
            <person name="Morin E."/>
            <person name="Salamov A."/>
            <person name="Lipzen A."/>
            <person name="Mereny Z."/>
            <person name="Hegedus B."/>
            <person name="Baldrian P."/>
            <person name="Stursova M."/>
            <person name="Weitz H."/>
            <person name="Taylor A."/>
            <person name="Grigoriev I.V."/>
            <person name="Nagy L.G."/>
            <person name="Martin F."/>
            <person name="Kauserud H."/>
        </authorList>
    </citation>
    <scope>NUCLEOTIDE SEQUENCE</scope>
    <source>
        <strain evidence="2">CBHHK182m</strain>
    </source>
</reference>
<dbReference type="InterPro" id="IPR032675">
    <property type="entry name" value="LRR_dom_sf"/>
</dbReference>
<protein>
    <submittedName>
        <fullName evidence="2">Uncharacterized protein</fullName>
    </submittedName>
</protein>
<evidence type="ECO:0000313" key="3">
    <source>
        <dbReference type="Proteomes" id="UP001215598"/>
    </source>
</evidence>
<sequence>MTSLALEGLRRDAAIEKALHSGNQRRRDAEKDWFEAQEESHEGMTRNLRRSGLVLRPRSELDVERGSSCRHGTPGGLGYDGLTTRRFGARRLTLGLWCPILTKGRADTQPQVGGDSGGLRLEVLVWCPAASYFPCVAGRGSFGAITTFFALVPSAATPHYFESIIGSAEHRVQPEQTQGYSRSPSIENVSLKLLHGPKISSVALTTSEINLVALPLRWENLTSLRLANQRAGPLLPLLTREAALQILSKCPRLRSCQLRLADDLLAPVLEETILELPHLRALNITCVGLTIFSPGGFFSRVSLPELRSLRFSCGTHTRHDDPFFPFLTVSPRLECLQLEQNPISTSVVLDLLSMLPPTIRRLLFALPPGRTRLIRPGRSIVRPSPFEDTALKALTPSLDNPAVSCPVLEELAIDPVVDLSDHTLLQFTKARMAVESPTLRRVAIQFQREKQFNIRPEIQAFSDSGLQVFTRYFEPSSVAVFSPWRGVADCPPSHTPLS</sequence>
<evidence type="ECO:0000313" key="2">
    <source>
        <dbReference type="EMBL" id="KAJ7785656.1"/>
    </source>
</evidence>
<dbReference type="Proteomes" id="UP001215598">
    <property type="component" value="Unassembled WGS sequence"/>
</dbReference>
<dbReference type="Gene3D" id="3.80.10.10">
    <property type="entry name" value="Ribonuclease Inhibitor"/>
    <property type="match status" value="1"/>
</dbReference>
<keyword evidence="3" id="KW-1185">Reference proteome</keyword>
<gene>
    <name evidence="2" type="ORF">B0H16DRAFT_1681006</name>
</gene>
<feature type="region of interest" description="Disordered" evidence="1">
    <location>
        <begin position="20"/>
        <end position="41"/>
    </location>
</feature>
<accession>A0AAD7P2Y5</accession>
<dbReference type="EMBL" id="JARKIB010000001">
    <property type="protein sequence ID" value="KAJ7785656.1"/>
    <property type="molecule type" value="Genomic_DNA"/>
</dbReference>
<organism evidence="2 3">
    <name type="scientific">Mycena metata</name>
    <dbReference type="NCBI Taxonomy" id="1033252"/>
    <lineage>
        <taxon>Eukaryota</taxon>
        <taxon>Fungi</taxon>
        <taxon>Dikarya</taxon>
        <taxon>Basidiomycota</taxon>
        <taxon>Agaricomycotina</taxon>
        <taxon>Agaricomycetes</taxon>
        <taxon>Agaricomycetidae</taxon>
        <taxon>Agaricales</taxon>
        <taxon>Marasmiineae</taxon>
        <taxon>Mycenaceae</taxon>
        <taxon>Mycena</taxon>
    </lineage>
</organism>
<dbReference type="AlphaFoldDB" id="A0AAD7P2Y5"/>
<name>A0AAD7P2Y5_9AGAR</name>
<dbReference type="SUPFAM" id="SSF52047">
    <property type="entry name" value="RNI-like"/>
    <property type="match status" value="1"/>
</dbReference>
<proteinExistence type="predicted"/>
<evidence type="ECO:0000256" key="1">
    <source>
        <dbReference type="SAM" id="MobiDB-lite"/>
    </source>
</evidence>
<comment type="caution">
    <text evidence="2">The sequence shown here is derived from an EMBL/GenBank/DDBJ whole genome shotgun (WGS) entry which is preliminary data.</text>
</comment>